<dbReference type="EMBL" id="JAUKUD010000002">
    <property type="protein sequence ID" value="KAK0750785.1"/>
    <property type="molecule type" value="Genomic_DNA"/>
</dbReference>
<keyword evidence="3" id="KW-1185">Reference proteome</keyword>
<feature type="compositionally biased region" description="Polar residues" evidence="1">
    <location>
        <begin position="1"/>
        <end position="19"/>
    </location>
</feature>
<dbReference type="AlphaFoldDB" id="A0AA40F493"/>
<gene>
    <name evidence="2" type="ORF">B0T18DRAFT_425539</name>
</gene>
<sequence length="250" mass="27013">MASSRDLTSNLKPRETSPSLFHAANHRTDQGVSPRKSYGGLSTKPDWEEVESTIFRDPFKRPAPNNNNNNNTSDSSSSGAPPSGASHPPSALLERSTVPSLAKPPLAGARRKPRYPSSYGRKAGNSLKRGAARPILSEEEGRAVPPMRRASRSLSWGRRAAAAAFAVGRRLKERGGTGRRVQAAEGEIDGVQGRGPPSKETQQRGSGEWDVFVARPRGGLQHPRPSRVVKMHMLDDEVLEGERGSGRRGV</sequence>
<feature type="region of interest" description="Disordered" evidence="1">
    <location>
        <begin position="231"/>
        <end position="250"/>
    </location>
</feature>
<accession>A0AA40F493</accession>
<feature type="compositionally biased region" description="Basic and acidic residues" evidence="1">
    <location>
        <begin position="232"/>
        <end position="250"/>
    </location>
</feature>
<feature type="region of interest" description="Disordered" evidence="1">
    <location>
        <begin position="173"/>
        <end position="226"/>
    </location>
</feature>
<evidence type="ECO:0000256" key="1">
    <source>
        <dbReference type="SAM" id="MobiDB-lite"/>
    </source>
</evidence>
<name>A0AA40F493_9PEZI</name>
<reference evidence="2" key="1">
    <citation type="submission" date="2023-06" db="EMBL/GenBank/DDBJ databases">
        <title>Genome-scale phylogeny and comparative genomics of the fungal order Sordariales.</title>
        <authorList>
            <consortium name="Lawrence Berkeley National Laboratory"/>
            <person name="Hensen N."/>
            <person name="Bonometti L."/>
            <person name="Westerberg I."/>
            <person name="Brannstrom I.O."/>
            <person name="Guillou S."/>
            <person name="Cros-Aarteil S."/>
            <person name="Calhoun S."/>
            <person name="Haridas S."/>
            <person name="Kuo A."/>
            <person name="Mondo S."/>
            <person name="Pangilinan J."/>
            <person name="Riley R."/>
            <person name="LaButti K."/>
            <person name="Andreopoulos B."/>
            <person name="Lipzen A."/>
            <person name="Chen C."/>
            <person name="Yanf M."/>
            <person name="Daum C."/>
            <person name="Ng V."/>
            <person name="Clum A."/>
            <person name="Steindorff A."/>
            <person name="Ohm R."/>
            <person name="Martin F."/>
            <person name="Silar P."/>
            <person name="Natvig D."/>
            <person name="Lalanne C."/>
            <person name="Gautier V."/>
            <person name="Ament-velasquez S.L."/>
            <person name="Kruys A."/>
            <person name="Hutchinson M.I."/>
            <person name="Powell A.J."/>
            <person name="Barry K."/>
            <person name="Miller A.N."/>
            <person name="Grigoriev I.V."/>
            <person name="Debuchy R."/>
            <person name="Gladieux P."/>
            <person name="Thoren M.H."/>
            <person name="Johannesson H."/>
        </authorList>
    </citation>
    <scope>NUCLEOTIDE SEQUENCE</scope>
    <source>
        <strain evidence="2">SMH3187-1</strain>
    </source>
</reference>
<dbReference type="Proteomes" id="UP001172155">
    <property type="component" value="Unassembled WGS sequence"/>
</dbReference>
<comment type="caution">
    <text evidence="2">The sequence shown here is derived from an EMBL/GenBank/DDBJ whole genome shotgun (WGS) entry which is preliminary data.</text>
</comment>
<proteinExistence type="predicted"/>
<feature type="compositionally biased region" description="Low complexity" evidence="1">
    <location>
        <begin position="62"/>
        <end position="91"/>
    </location>
</feature>
<protein>
    <submittedName>
        <fullName evidence="2">Uncharacterized protein</fullName>
    </submittedName>
</protein>
<evidence type="ECO:0000313" key="2">
    <source>
        <dbReference type="EMBL" id="KAK0750785.1"/>
    </source>
</evidence>
<organism evidence="2 3">
    <name type="scientific">Schizothecium vesticola</name>
    <dbReference type="NCBI Taxonomy" id="314040"/>
    <lineage>
        <taxon>Eukaryota</taxon>
        <taxon>Fungi</taxon>
        <taxon>Dikarya</taxon>
        <taxon>Ascomycota</taxon>
        <taxon>Pezizomycotina</taxon>
        <taxon>Sordariomycetes</taxon>
        <taxon>Sordariomycetidae</taxon>
        <taxon>Sordariales</taxon>
        <taxon>Schizotheciaceae</taxon>
        <taxon>Schizothecium</taxon>
    </lineage>
</organism>
<feature type="region of interest" description="Disordered" evidence="1">
    <location>
        <begin position="1"/>
        <end position="158"/>
    </location>
</feature>
<evidence type="ECO:0000313" key="3">
    <source>
        <dbReference type="Proteomes" id="UP001172155"/>
    </source>
</evidence>